<evidence type="ECO:0000313" key="7">
    <source>
        <dbReference type="Proteomes" id="UP000023541"/>
    </source>
</evidence>
<dbReference type="InterPro" id="IPR058205">
    <property type="entry name" value="D-LDH-like"/>
</dbReference>
<evidence type="ECO:0000256" key="1">
    <source>
        <dbReference type="ARBA" id="ARBA00005854"/>
    </source>
</evidence>
<evidence type="ECO:0000259" key="4">
    <source>
        <dbReference type="Pfam" id="PF00389"/>
    </source>
</evidence>
<proteinExistence type="inferred from homology"/>
<reference evidence="6 7" key="1">
    <citation type="submission" date="2014-04" db="EMBL/GenBank/DDBJ databases">
        <title>Aquimarina sp. 22II-S11-z7 Genome Sequencing.</title>
        <authorList>
            <person name="Lai Q."/>
        </authorList>
    </citation>
    <scope>NUCLEOTIDE SEQUENCE [LARGE SCALE GENOMIC DNA]</scope>
    <source>
        <strain evidence="6 7">22II-S11-z7</strain>
    </source>
</reference>
<dbReference type="Proteomes" id="UP000023541">
    <property type="component" value="Unassembled WGS sequence"/>
</dbReference>
<dbReference type="eggNOG" id="COG1052">
    <property type="taxonomic scope" value="Bacteria"/>
</dbReference>
<dbReference type="Pfam" id="PF00389">
    <property type="entry name" value="2-Hacid_dh"/>
    <property type="match status" value="1"/>
</dbReference>
<sequence length="334" mass="37255">MKILIYSAKDFEIPFLEKANNEKHQIKYVPERLTPKTAELALGFDAISIFSADDGSSMVLERLKEFGVKHIALRSTGYDNVNINTAKKLGIKVANAAGYSPQTIAEHAVALLLALSRKLISSNAQVSTYNFSLSHLVGFDINKKTVGVIGTGRIGKTITRIMHGFNCDIIGHDIYEDKKLEEKYQVSYMNLDNLCKQSDIIFLCTPLNSQTHHLIDMDRIQQMKKEAVLINIGRGALVHTQDVLQALVSKSIAGYGTDVYEHESGIFFYDHSENKSKDKTLQKLIDLPNVILTPHQAFATQEALTTIAETTIYNINCWQQNKPGKNELTPELVG</sequence>
<comment type="caution">
    <text evidence="6">The sequence shown here is derived from an EMBL/GenBank/DDBJ whole genome shotgun (WGS) entry which is preliminary data.</text>
</comment>
<dbReference type="InterPro" id="IPR029752">
    <property type="entry name" value="D-isomer_DH_CS1"/>
</dbReference>
<organism evidence="6 7">
    <name type="scientific">Aquimarina atlantica</name>
    <dbReference type="NCBI Taxonomy" id="1317122"/>
    <lineage>
        <taxon>Bacteria</taxon>
        <taxon>Pseudomonadati</taxon>
        <taxon>Bacteroidota</taxon>
        <taxon>Flavobacteriia</taxon>
        <taxon>Flavobacteriales</taxon>
        <taxon>Flavobacteriaceae</taxon>
        <taxon>Aquimarina</taxon>
    </lineage>
</organism>
<dbReference type="AlphaFoldDB" id="A0A023BYJ7"/>
<dbReference type="STRING" id="1317122.ATO12_08285"/>
<dbReference type="CDD" id="cd12183">
    <property type="entry name" value="LDH_like_2"/>
    <property type="match status" value="1"/>
</dbReference>
<dbReference type="PANTHER" id="PTHR43026">
    <property type="entry name" value="2-HYDROXYACID DEHYDROGENASE HOMOLOG 1-RELATED"/>
    <property type="match status" value="1"/>
</dbReference>
<keyword evidence="3" id="KW-0560">Oxidoreductase</keyword>
<comment type="similarity">
    <text evidence="1 3">Belongs to the D-isomer specific 2-hydroxyacid dehydrogenase family.</text>
</comment>
<evidence type="ECO:0000313" key="6">
    <source>
        <dbReference type="EMBL" id="EZH74728.1"/>
    </source>
</evidence>
<dbReference type="Gene3D" id="3.40.50.720">
    <property type="entry name" value="NAD(P)-binding Rossmann-like Domain"/>
    <property type="match status" value="2"/>
</dbReference>
<dbReference type="Pfam" id="PF02826">
    <property type="entry name" value="2-Hacid_dh_C"/>
    <property type="match status" value="1"/>
</dbReference>
<dbReference type="InterPro" id="IPR006140">
    <property type="entry name" value="D-isomer_DH_NAD-bd"/>
</dbReference>
<dbReference type="RefSeq" id="WP_034239478.1">
    <property type="nucleotide sequence ID" value="NZ_AQRA01000002.1"/>
</dbReference>
<evidence type="ECO:0000256" key="3">
    <source>
        <dbReference type="RuleBase" id="RU003719"/>
    </source>
</evidence>
<keyword evidence="7" id="KW-1185">Reference proteome</keyword>
<dbReference type="GO" id="GO:0051287">
    <property type="term" value="F:NAD binding"/>
    <property type="evidence" value="ECO:0007669"/>
    <property type="project" value="InterPro"/>
</dbReference>
<dbReference type="InterPro" id="IPR006139">
    <property type="entry name" value="D-isomer_2_OHA_DH_cat_dom"/>
</dbReference>
<dbReference type="PANTHER" id="PTHR43026:SF1">
    <property type="entry name" value="2-HYDROXYACID DEHYDROGENASE HOMOLOG 1-RELATED"/>
    <property type="match status" value="1"/>
</dbReference>
<dbReference type="OrthoDB" id="9777288at2"/>
<dbReference type="SUPFAM" id="SSF52283">
    <property type="entry name" value="Formate/glycerate dehydrogenase catalytic domain-like"/>
    <property type="match status" value="1"/>
</dbReference>
<name>A0A023BYJ7_9FLAO</name>
<feature type="domain" description="D-isomer specific 2-hydroxyacid dehydrogenase catalytic" evidence="4">
    <location>
        <begin position="3"/>
        <end position="327"/>
    </location>
</feature>
<dbReference type="EMBL" id="AQRA01000002">
    <property type="protein sequence ID" value="EZH74728.1"/>
    <property type="molecule type" value="Genomic_DNA"/>
</dbReference>
<protein>
    <submittedName>
        <fullName evidence="6">2-hydroxyacid dehydrogenase</fullName>
    </submittedName>
</protein>
<evidence type="ECO:0000259" key="5">
    <source>
        <dbReference type="Pfam" id="PF02826"/>
    </source>
</evidence>
<feature type="domain" description="D-isomer specific 2-hydroxyacid dehydrogenase NAD-binding" evidence="5">
    <location>
        <begin position="109"/>
        <end position="297"/>
    </location>
</feature>
<dbReference type="SUPFAM" id="SSF51735">
    <property type="entry name" value="NAD(P)-binding Rossmann-fold domains"/>
    <property type="match status" value="1"/>
</dbReference>
<keyword evidence="2" id="KW-0520">NAD</keyword>
<evidence type="ECO:0000256" key="2">
    <source>
        <dbReference type="ARBA" id="ARBA00023027"/>
    </source>
</evidence>
<dbReference type="GO" id="GO:0008720">
    <property type="term" value="F:D-lactate dehydrogenase (NAD+) activity"/>
    <property type="evidence" value="ECO:0007669"/>
    <property type="project" value="TreeGrafter"/>
</dbReference>
<accession>A0A023BYJ7</accession>
<dbReference type="PROSITE" id="PS00065">
    <property type="entry name" value="D_2_HYDROXYACID_DH_1"/>
    <property type="match status" value="1"/>
</dbReference>
<gene>
    <name evidence="6" type="ORF">ATO12_08285</name>
</gene>
<dbReference type="InterPro" id="IPR036291">
    <property type="entry name" value="NAD(P)-bd_dom_sf"/>
</dbReference>